<comment type="caution">
    <text evidence="1">The sequence shown here is derived from an EMBL/GenBank/DDBJ whole genome shotgun (WGS) entry which is preliminary data.</text>
</comment>
<accession>A0A2M8LP08</accession>
<evidence type="ECO:0000313" key="2">
    <source>
        <dbReference type="Proteomes" id="UP000230407"/>
    </source>
</evidence>
<protein>
    <submittedName>
        <fullName evidence="1">Uncharacterized protein</fullName>
    </submittedName>
</protein>
<keyword evidence="2" id="KW-1185">Reference proteome</keyword>
<reference evidence="1 2" key="1">
    <citation type="submission" date="2017-11" db="EMBL/GenBank/DDBJ databases">
        <title>Streptomyces carmine sp. nov., a novel actinomycete isolated from Sophora alopecuroides in Xinjiang, China.</title>
        <authorList>
            <person name="Wang Y."/>
            <person name="Luo X."/>
            <person name="Wan C."/>
            <person name="Zhang L."/>
        </authorList>
    </citation>
    <scope>NUCLEOTIDE SEQUENCE [LARGE SCALE GENOMIC DNA]</scope>
    <source>
        <strain evidence="1 2">TRM SA0054</strain>
    </source>
</reference>
<dbReference type="EMBL" id="PGGW01000071">
    <property type="protein sequence ID" value="PJE93693.1"/>
    <property type="molecule type" value="Genomic_DNA"/>
</dbReference>
<gene>
    <name evidence="1" type="ORF">CUT44_31175</name>
</gene>
<dbReference type="Proteomes" id="UP000230407">
    <property type="component" value="Unassembled WGS sequence"/>
</dbReference>
<dbReference type="RefSeq" id="WP_100205364.1">
    <property type="nucleotide sequence ID" value="NZ_PGGW01000071.1"/>
</dbReference>
<sequence>MGCLGAIEARQGNVEAACATWSRALDAMSGVQSGRARETVLTMRRVISSFRNRGIGAVTELDARTASLLRTGN</sequence>
<evidence type="ECO:0000313" key="1">
    <source>
        <dbReference type="EMBL" id="PJE93693.1"/>
    </source>
</evidence>
<dbReference type="AlphaFoldDB" id="A0A2M8LP08"/>
<name>A0A2M8LP08_9ACTN</name>
<organism evidence="1 2">
    <name type="scientific">Streptomyces carminius</name>
    <dbReference type="NCBI Taxonomy" id="2665496"/>
    <lineage>
        <taxon>Bacteria</taxon>
        <taxon>Bacillati</taxon>
        <taxon>Actinomycetota</taxon>
        <taxon>Actinomycetes</taxon>
        <taxon>Kitasatosporales</taxon>
        <taxon>Streptomycetaceae</taxon>
        <taxon>Streptomyces</taxon>
    </lineage>
</organism>
<proteinExistence type="predicted"/>